<organism evidence="8 9">
    <name type="scientific">Sphingomonas changbaiensis NBRC 104936</name>
    <dbReference type="NCBI Taxonomy" id="1219043"/>
    <lineage>
        <taxon>Bacteria</taxon>
        <taxon>Pseudomonadati</taxon>
        <taxon>Pseudomonadota</taxon>
        <taxon>Alphaproteobacteria</taxon>
        <taxon>Sphingomonadales</taxon>
        <taxon>Sphingomonadaceae</taxon>
        <taxon>Sphingomonas</taxon>
    </lineage>
</organism>
<reference evidence="8 9" key="1">
    <citation type="submission" date="2015-04" db="EMBL/GenBank/DDBJ databases">
        <title>Whole genome shotgun sequence of Sphingomonas changbaiensis NBRC 104936.</title>
        <authorList>
            <person name="Katano-Makiyama Y."/>
            <person name="Hosoyama A."/>
            <person name="Hashimoto M."/>
            <person name="Noguchi M."/>
            <person name="Tsuchikane K."/>
            <person name="Ohji S."/>
            <person name="Yamazoe A."/>
            <person name="Ichikawa N."/>
            <person name="Kimura A."/>
            <person name="Fujita N."/>
        </authorList>
    </citation>
    <scope>NUCLEOTIDE SEQUENCE [LARGE SCALE GENOMIC DNA]</scope>
    <source>
        <strain evidence="8 9">NBRC 104936</strain>
    </source>
</reference>
<evidence type="ECO:0000313" key="8">
    <source>
        <dbReference type="EMBL" id="GAO39425.1"/>
    </source>
</evidence>
<dbReference type="Gene3D" id="3.30.565.10">
    <property type="entry name" value="Histidine kinase-like ATPase, C-terminal domain"/>
    <property type="match status" value="1"/>
</dbReference>
<dbReference type="EC" id="2.7.13.3" evidence="2"/>
<dbReference type="Gene3D" id="3.40.50.2300">
    <property type="match status" value="1"/>
</dbReference>
<dbReference type="Pfam" id="PF13188">
    <property type="entry name" value="PAS_8"/>
    <property type="match status" value="1"/>
</dbReference>
<dbReference type="InterPro" id="IPR003661">
    <property type="entry name" value="HisK_dim/P_dom"/>
</dbReference>
<dbReference type="InterPro" id="IPR004358">
    <property type="entry name" value="Sig_transdc_His_kin-like_C"/>
</dbReference>
<dbReference type="InterPro" id="IPR036890">
    <property type="entry name" value="HATPase_C_sf"/>
</dbReference>
<gene>
    <name evidence="8" type="ORF">SCH01S_29_01130</name>
</gene>
<dbReference type="PROSITE" id="PS50110">
    <property type="entry name" value="RESPONSE_REGULATORY"/>
    <property type="match status" value="1"/>
</dbReference>
<keyword evidence="5" id="KW-0175">Coiled coil</keyword>
<evidence type="ECO:0000313" key="9">
    <source>
        <dbReference type="Proteomes" id="UP000033202"/>
    </source>
</evidence>
<dbReference type="Pfam" id="PF00512">
    <property type="entry name" value="HisKA"/>
    <property type="match status" value="1"/>
</dbReference>
<evidence type="ECO:0000256" key="1">
    <source>
        <dbReference type="ARBA" id="ARBA00000085"/>
    </source>
</evidence>
<feature type="modified residue" description="4-aspartylphosphate" evidence="4">
    <location>
        <position position="606"/>
    </location>
</feature>
<dbReference type="SMART" id="SM00387">
    <property type="entry name" value="HATPase_c"/>
    <property type="match status" value="1"/>
</dbReference>
<keyword evidence="9" id="KW-1185">Reference proteome</keyword>
<proteinExistence type="predicted"/>
<accession>A0A0E9MQN8</accession>
<dbReference type="SUPFAM" id="SSF52172">
    <property type="entry name" value="CheY-like"/>
    <property type="match status" value="1"/>
</dbReference>
<dbReference type="RefSeq" id="WP_046348230.1">
    <property type="nucleotide sequence ID" value="NZ_BBWU01000029.1"/>
</dbReference>
<name>A0A0E9MQN8_9SPHN</name>
<sequence>MKRTTVSERALVLAPLGRDAVVASAMLRESGIAADPCPSLSALIGELDRGAAFVVVTQEALATTDLHPLSDWIEAQEKWSDLPFVLLTQRGGGLERNPTAARYLEILGNVTFLERPFHPTTLISLAKSALRGRRRQYDARSRLHELHESEERYRTLFNSMDEGFCIIEFIDGPHGPCSDYIHLQANSAYERHTGIPNVVGQKVREMVGDEAPGWIDLYAGVLRTGQPIRFERELVVTGRFLELAAFRVEPASRRQVAVLFQDVTARKQAELALVELNETLENRVAEAIAERESALAQLHEAQKLETIGQLTGGVAHDFNNLLTPITGALDLLNHRQTGDDPRMARLIDGALQSAERAKTLVQRLLGFARRQALQSRAVDLAELIDNMRDLIASSIGTTIELKIAHPADVPATQVDPNQLELAILNLCVNARDAMPGGGVLTIALEPAIVGPRFEPRLAPGAYVRVSVIDTGFGMDETTLARAIEPFYSTKEVGRGTGLGLSMVHGLAAQLGGAFVLTSSPGEGTRADLYLPVAEVGAQSKPSRPEAGAAQHGPPLSILLVDDEDLVRVGTAEMLRDLGHSVVAASSGAEALEILRNDGDFDIVVTDYMMPQMDGAKLARQVPDIAPDLPVLIVTGYAGGDLELGLPQLAKPFRQSDLAAMIRQVAGGVSNVVALPTKKR</sequence>
<dbReference type="PANTHER" id="PTHR43065">
    <property type="entry name" value="SENSOR HISTIDINE KINASE"/>
    <property type="match status" value="1"/>
</dbReference>
<evidence type="ECO:0000259" key="7">
    <source>
        <dbReference type="PROSITE" id="PS50110"/>
    </source>
</evidence>
<dbReference type="SUPFAM" id="SSF55785">
    <property type="entry name" value="PYP-like sensor domain (PAS domain)"/>
    <property type="match status" value="1"/>
</dbReference>
<dbReference type="InterPro" id="IPR005467">
    <property type="entry name" value="His_kinase_dom"/>
</dbReference>
<dbReference type="SUPFAM" id="SSF55874">
    <property type="entry name" value="ATPase domain of HSP90 chaperone/DNA topoisomerase II/histidine kinase"/>
    <property type="match status" value="1"/>
</dbReference>
<comment type="caution">
    <text evidence="8">The sequence shown here is derived from an EMBL/GenBank/DDBJ whole genome shotgun (WGS) entry which is preliminary data.</text>
</comment>
<dbReference type="STRING" id="1219043.SCH01S_29_01130"/>
<dbReference type="InterPro" id="IPR036097">
    <property type="entry name" value="HisK_dim/P_sf"/>
</dbReference>
<keyword evidence="3 4" id="KW-0597">Phosphoprotein</keyword>
<dbReference type="InterPro" id="IPR000014">
    <property type="entry name" value="PAS"/>
</dbReference>
<dbReference type="AlphaFoldDB" id="A0A0E9MQN8"/>
<dbReference type="PANTHER" id="PTHR43065:SF42">
    <property type="entry name" value="TWO-COMPONENT SENSOR PPRA"/>
    <property type="match status" value="1"/>
</dbReference>
<dbReference type="SMART" id="SM00388">
    <property type="entry name" value="HisKA"/>
    <property type="match status" value="1"/>
</dbReference>
<dbReference type="Gene3D" id="3.30.450.20">
    <property type="entry name" value="PAS domain"/>
    <property type="match status" value="1"/>
</dbReference>
<evidence type="ECO:0000256" key="5">
    <source>
        <dbReference type="SAM" id="Coils"/>
    </source>
</evidence>
<protein>
    <recommendedName>
        <fullName evidence="2">histidine kinase</fullName>
        <ecNumber evidence="2">2.7.13.3</ecNumber>
    </recommendedName>
</protein>
<dbReference type="InterPro" id="IPR011006">
    <property type="entry name" value="CheY-like_superfamily"/>
</dbReference>
<evidence type="ECO:0000259" key="6">
    <source>
        <dbReference type="PROSITE" id="PS50109"/>
    </source>
</evidence>
<dbReference type="CDD" id="cd00082">
    <property type="entry name" value="HisKA"/>
    <property type="match status" value="1"/>
</dbReference>
<dbReference type="InterPro" id="IPR035965">
    <property type="entry name" value="PAS-like_dom_sf"/>
</dbReference>
<evidence type="ECO:0000256" key="4">
    <source>
        <dbReference type="PROSITE-ProRule" id="PRU00169"/>
    </source>
</evidence>
<dbReference type="PRINTS" id="PR00344">
    <property type="entry name" value="BCTRLSENSOR"/>
</dbReference>
<dbReference type="SUPFAM" id="SSF47384">
    <property type="entry name" value="Homodimeric domain of signal transducing histidine kinase"/>
    <property type="match status" value="1"/>
</dbReference>
<dbReference type="Gene3D" id="1.10.287.130">
    <property type="match status" value="1"/>
</dbReference>
<dbReference type="GO" id="GO:0000155">
    <property type="term" value="F:phosphorelay sensor kinase activity"/>
    <property type="evidence" value="ECO:0007669"/>
    <property type="project" value="InterPro"/>
</dbReference>
<feature type="domain" description="Histidine kinase" evidence="6">
    <location>
        <begin position="313"/>
        <end position="534"/>
    </location>
</feature>
<evidence type="ECO:0000256" key="2">
    <source>
        <dbReference type="ARBA" id="ARBA00012438"/>
    </source>
</evidence>
<dbReference type="Proteomes" id="UP000033202">
    <property type="component" value="Unassembled WGS sequence"/>
</dbReference>
<dbReference type="EMBL" id="BBWU01000029">
    <property type="protein sequence ID" value="GAO39425.1"/>
    <property type="molecule type" value="Genomic_DNA"/>
</dbReference>
<feature type="coiled-coil region" evidence="5">
    <location>
        <begin position="266"/>
        <end position="304"/>
    </location>
</feature>
<dbReference type="Pfam" id="PF02518">
    <property type="entry name" value="HATPase_c"/>
    <property type="match status" value="1"/>
</dbReference>
<dbReference type="Pfam" id="PF00072">
    <property type="entry name" value="Response_reg"/>
    <property type="match status" value="1"/>
</dbReference>
<feature type="domain" description="Response regulatory" evidence="7">
    <location>
        <begin position="556"/>
        <end position="665"/>
    </location>
</feature>
<dbReference type="InterPro" id="IPR001789">
    <property type="entry name" value="Sig_transdc_resp-reg_receiver"/>
</dbReference>
<dbReference type="PROSITE" id="PS50109">
    <property type="entry name" value="HIS_KIN"/>
    <property type="match status" value="1"/>
</dbReference>
<dbReference type="InterPro" id="IPR003594">
    <property type="entry name" value="HATPase_dom"/>
</dbReference>
<dbReference type="SMART" id="SM00448">
    <property type="entry name" value="REC"/>
    <property type="match status" value="1"/>
</dbReference>
<evidence type="ECO:0000256" key="3">
    <source>
        <dbReference type="ARBA" id="ARBA00022553"/>
    </source>
</evidence>
<comment type="catalytic activity">
    <reaction evidence="1">
        <text>ATP + protein L-histidine = ADP + protein N-phospho-L-histidine.</text>
        <dbReference type="EC" id="2.7.13.3"/>
    </reaction>
</comment>